<reference evidence="5 6" key="1">
    <citation type="submission" date="2019-03" db="EMBL/GenBank/DDBJ databases">
        <authorList>
            <person name="Gaulin E."/>
            <person name="Dumas B."/>
        </authorList>
    </citation>
    <scope>NUCLEOTIDE SEQUENCE [LARGE SCALE GENOMIC DNA]</scope>
    <source>
        <strain evidence="5">CBS 568.67</strain>
    </source>
</reference>
<gene>
    <name evidence="5" type="primary">Aste57867_17595</name>
    <name evidence="4" type="ORF">As57867_017535</name>
    <name evidence="5" type="ORF">ASTE57867_17595</name>
</gene>
<name>A0A485L9D8_9STRA</name>
<dbReference type="EMBL" id="VJMH01006201">
    <property type="protein sequence ID" value="KAF0691118.1"/>
    <property type="molecule type" value="Genomic_DNA"/>
</dbReference>
<organism evidence="5 6">
    <name type="scientific">Aphanomyces stellatus</name>
    <dbReference type="NCBI Taxonomy" id="120398"/>
    <lineage>
        <taxon>Eukaryota</taxon>
        <taxon>Sar</taxon>
        <taxon>Stramenopiles</taxon>
        <taxon>Oomycota</taxon>
        <taxon>Saprolegniomycetes</taxon>
        <taxon>Saprolegniales</taxon>
        <taxon>Verrucalvaceae</taxon>
        <taxon>Aphanomyces</taxon>
    </lineage>
</organism>
<keyword evidence="3" id="KW-0812">Transmembrane</keyword>
<feature type="transmembrane region" description="Helical" evidence="3">
    <location>
        <begin position="317"/>
        <end position="337"/>
    </location>
</feature>
<dbReference type="Proteomes" id="UP000332933">
    <property type="component" value="Unassembled WGS sequence"/>
</dbReference>
<keyword evidence="3" id="KW-0472">Membrane</keyword>
<protein>
    <submittedName>
        <fullName evidence="5">Aste57867_17595 protein</fullName>
    </submittedName>
</protein>
<dbReference type="OrthoDB" id="74289at2759"/>
<keyword evidence="3" id="KW-1133">Transmembrane helix</keyword>
<evidence type="ECO:0000256" key="2">
    <source>
        <dbReference type="SAM" id="MobiDB-lite"/>
    </source>
</evidence>
<feature type="coiled-coil region" evidence="1">
    <location>
        <begin position="206"/>
        <end position="275"/>
    </location>
</feature>
<sequence length="382" mass="43323">MIHDPHGFPNFPESRSPTTSFYGRREASKKVHDDGRDLVQTFQCDTDDDRDDALLDLGGMNNDDPCYDLHEALESSQMEVTDTRLLLQLAAENGKLLADKYFQMEVERDDMAQQVDDLRRTIAKYEASLPVLRGEKQALVQKCIDVEQQLNSAARLKDAHEMRQRHQEIELARHREATAALRMDNASLREQVQSMLLEQRSLQTARAHMAAAVQALQAERDQLRLRASEMEQEVLQCRRTERSWSRVSAQQQERIHELEASVDALQAALLAAVDEAAEGRVDNGAMVATDDAAVVVVAPLDGSARRRRVSVVLMRPVTFHLGVAVLWLLCSPAWYRLTMSLKARLVRWLRRHGVLQLWDAVRHTVVSGFLSRPKGGDEPYNL</sequence>
<evidence type="ECO:0000256" key="3">
    <source>
        <dbReference type="SAM" id="Phobius"/>
    </source>
</evidence>
<evidence type="ECO:0000313" key="5">
    <source>
        <dbReference type="EMBL" id="VFT94346.1"/>
    </source>
</evidence>
<accession>A0A485L9D8</accession>
<evidence type="ECO:0000313" key="4">
    <source>
        <dbReference type="EMBL" id="KAF0691118.1"/>
    </source>
</evidence>
<dbReference type="AlphaFoldDB" id="A0A485L9D8"/>
<feature type="region of interest" description="Disordered" evidence="2">
    <location>
        <begin position="1"/>
        <end position="28"/>
    </location>
</feature>
<keyword evidence="6" id="KW-1185">Reference proteome</keyword>
<evidence type="ECO:0000256" key="1">
    <source>
        <dbReference type="SAM" id="Coils"/>
    </source>
</evidence>
<evidence type="ECO:0000313" key="6">
    <source>
        <dbReference type="Proteomes" id="UP000332933"/>
    </source>
</evidence>
<reference evidence="4" key="2">
    <citation type="submission" date="2019-06" db="EMBL/GenBank/DDBJ databases">
        <title>Genomics analysis of Aphanomyces spp. identifies a new class of oomycete effector associated with host adaptation.</title>
        <authorList>
            <person name="Gaulin E."/>
        </authorList>
    </citation>
    <scope>NUCLEOTIDE SEQUENCE</scope>
    <source>
        <strain evidence="4">CBS 578.67</strain>
    </source>
</reference>
<keyword evidence="1" id="KW-0175">Coiled coil</keyword>
<proteinExistence type="predicted"/>
<dbReference type="EMBL" id="CAADRA010006222">
    <property type="protein sequence ID" value="VFT94346.1"/>
    <property type="molecule type" value="Genomic_DNA"/>
</dbReference>